<organism evidence="1">
    <name type="scientific">marine sediment metagenome</name>
    <dbReference type="NCBI Taxonomy" id="412755"/>
    <lineage>
        <taxon>unclassified sequences</taxon>
        <taxon>metagenomes</taxon>
        <taxon>ecological metagenomes</taxon>
    </lineage>
</organism>
<evidence type="ECO:0008006" key="2">
    <source>
        <dbReference type="Google" id="ProtNLM"/>
    </source>
</evidence>
<feature type="non-terminal residue" evidence="1">
    <location>
        <position position="261"/>
    </location>
</feature>
<sequence>TVVPTLSPVEVEKRVTYPIETALAGLNGVERTRSFSRNGFSQVTAIFKEDANLYFMRQQVTERLAQARPNLPDGAAPQMGPVSTGLGEVFHYSVEYAHPDGKGATVKDGQPGWQSDGSFLTDRGERLADRVSKLAYLRTVQDWIVRPQLRTTPGVADVDSLGGYVKEFVVEPDTAKLAAYGISYADLSKALEDANLSVGANYIRRSGESYLVRADARIRTVDEIARAVVAQRQGVPVTVGQVATVNVGGELRSGAASRNGY</sequence>
<dbReference type="SUPFAM" id="SSF82693">
    <property type="entry name" value="Multidrug efflux transporter AcrB pore domain, PN1, PN2, PC1 and PC2 subdomains"/>
    <property type="match status" value="2"/>
</dbReference>
<proteinExistence type="predicted"/>
<dbReference type="PANTHER" id="PTHR32063">
    <property type="match status" value="1"/>
</dbReference>
<dbReference type="EMBL" id="BARV01027207">
    <property type="protein sequence ID" value="GAI34706.1"/>
    <property type="molecule type" value="Genomic_DNA"/>
</dbReference>
<accession>X1NWV5</accession>
<feature type="non-terminal residue" evidence="1">
    <location>
        <position position="1"/>
    </location>
</feature>
<dbReference type="AlphaFoldDB" id="X1NWV5"/>
<evidence type="ECO:0000313" key="1">
    <source>
        <dbReference type="EMBL" id="GAI34706.1"/>
    </source>
</evidence>
<dbReference type="Gene3D" id="3.30.70.1430">
    <property type="entry name" value="Multidrug efflux transporter AcrB pore domain"/>
    <property type="match status" value="1"/>
</dbReference>
<dbReference type="InterPro" id="IPR027463">
    <property type="entry name" value="AcrB_DN_DC_subdom"/>
</dbReference>
<reference evidence="1" key="1">
    <citation type="journal article" date="2014" name="Front. Microbiol.">
        <title>High frequency of phylogenetically diverse reductive dehalogenase-homologous genes in deep subseafloor sedimentary metagenomes.</title>
        <authorList>
            <person name="Kawai M."/>
            <person name="Futagami T."/>
            <person name="Toyoda A."/>
            <person name="Takaki Y."/>
            <person name="Nishi S."/>
            <person name="Hori S."/>
            <person name="Arai W."/>
            <person name="Tsubouchi T."/>
            <person name="Morono Y."/>
            <person name="Uchiyama I."/>
            <person name="Ito T."/>
            <person name="Fujiyama A."/>
            <person name="Inagaki F."/>
            <person name="Takami H."/>
        </authorList>
    </citation>
    <scope>NUCLEOTIDE SEQUENCE</scope>
    <source>
        <strain evidence="1">Expedition CK06-06</strain>
    </source>
</reference>
<dbReference type="SUPFAM" id="SSF82714">
    <property type="entry name" value="Multidrug efflux transporter AcrB TolC docking domain, DN and DC subdomains"/>
    <property type="match status" value="1"/>
</dbReference>
<dbReference type="InterPro" id="IPR001036">
    <property type="entry name" value="Acrflvin-R"/>
</dbReference>
<comment type="caution">
    <text evidence="1">The sequence shown here is derived from an EMBL/GenBank/DDBJ whole genome shotgun (WGS) entry which is preliminary data.</text>
</comment>
<dbReference type="Gene3D" id="3.30.2090.10">
    <property type="entry name" value="Multidrug efflux transporter AcrB TolC docking domain, DN and DC subdomains"/>
    <property type="match status" value="1"/>
</dbReference>
<protein>
    <recommendedName>
        <fullName evidence="2">Nickel-cobalt-cadmium resistance protein</fullName>
    </recommendedName>
</protein>
<dbReference type="Gene3D" id="3.30.70.1320">
    <property type="entry name" value="Multidrug efflux transporter AcrB pore domain like"/>
    <property type="match status" value="1"/>
</dbReference>
<name>X1NWV5_9ZZZZ</name>
<dbReference type="GO" id="GO:0042910">
    <property type="term" value="F:xenobiotic transmembrane transporter activity"/>
    <property type="evidence" value="ECO:0007669"/>
    <property type="project" value="TreeGrafter"/>
</dbReference>
<dbReference type="GO" id="GO:0005886">
    <property type="term" value="C:plasma membrane"/>
    <property type="evidence" value="ECO:0007669"/>
    <property type="project" value="TreeGrafter"/>
</dbReference>
<dbReference type="PANTHER" id="PTHR32063:SF24">
    <property type="entry name" value="CATION EFFLUX SYSTEM (ACRB_ACRD_ACRF FAMILY)"/>
    <property type="match status" value="1"/>
</dbReference>
<gene>
    <name evidence="1" type="ORF">S06H3_43815</name>
</gene>
<dbReference type="Pfam" id="PF00873">
    <property type="entry name" value="ACR_tran"/>
    <property type="match status" value="1"/>
</dbReference>